<feature type="domain" description="DUF58" evidence="1">
    <location>
        <begin position="53"/>
        <end position="164"/>
    </location>
</feature>
<dbReference type="Proteomes" id="UP000245390">
    <property type="component" value="Unassembled WGS sequence"/>
</dbReference>
<dbReference type="EMBL" id="QGGV01000009">
    <property type="protein sequence ID" value="PWK55076.1"/>
    <property type="molecule type" value="Genomic_DNA"/>
</dbReference>
<dbReference type="OrthoDB" id="9776116at2"/>
<accession>A0A316G563</accession>
<evidence type="ECO:0000313" key="3">
    <source>
        <dbReference type="Proteomes" id="UP000245390"/>
    </source>
</evidence>
<protein>
    <submittedName>
        <fullName evidence="2">Uncharacterized protein DUF58</fullName>
    </submittedName>
</protein>
<sequence>MTRDGLPPGATLRPEALIALRRLALRASDAPVLSPLPGGIATRHKGAGLEVADLRDYAPGDDLRHLDRGATARTGRPHVRLFQEERDHIAWLVADFGASMFWGITRAFRSVAAAETLALIGWSVVETGGRVGLLALTPVGPVIVPARPRVRGMLDVIAGLVSAHGEALDAILSGETRADPPLDRELLRAERLAGTGSGLFIASGFDIEGAGLADRLGDLARRRDVSLFLVTAAMAGQLPAGRYPVRLSDGRRVRIRATGEGTAHSERVTVAGRPALVVDAADPPSKTAMRLGLRHAAGRAA</sequence>
<evidence type="ECO:0000313" key="2">
    <source>
        <dbReference type="EMBL" id="PWK55076.1"/>
    </source>
</evidence>
<dbReference type="RefSeq" id="WP_109760474.1">
    <property type="nucleotide sequence ID" value="NZ_CP034588.1"/>
</dbReference>
<dbReference type="KEGG" id="salo:EF888_19480"/>
<organism evidence="2 3">
    <name type="scientific">Silicimonas algicola</name>
    <dbReference type="NCBI Taxonomy" id="1826607"/>
    <lineage>
        <taxon>Bacteria</taxon>
        <taxon>Pseudomonadati</taxon>
        <taxon>Pseudomonadota</taxon>
        <taxon>Alphaproteobacteria</taxon>
        <taxon>Rhodobacterales</taxon>
        <taxon>Paracoccaceae</taxon>
    </lineage>
</organism>
<gene>
    <name evidence="2" type="ORF">C8D95_109164</name>
</gene>
<comment type="caution">
    <text evidence="2">The sequence shown here is derived from an EMBL/GenBank/DDBJ whole genome shotgun (WGS) entry which is preliminary data.</text>
</comment>
<dbReference type="InterPro" id="IPR002881">
    <property type="entry name" value="DUF58"/>
</dbReference>
<dbReference type="Pfam" id="PF01882">
    <property type="entry name" value="DUF58"/>
    <property type="match status" value="1"/>
</dbReference>
<proteinExistence type="predicted"/>
<dbReference type="PANTHER" id="PTHR33608:SF12">
    <property type="entry name" value="DUF58 DOMAIN-CONTAINING PROTEIN"/>
    <property type="match status" value="1"/>
</dbReference>
<dbReference type="AlphaFoldDB" id="A0A316G563"/>
<reference evidence="2 3" key="1">
    <citation type="submission" date="2018-05" db="EMBL/GenBank/DDBJ databases">
        <title>Genomic Encyclopedia of Type Strains, Phase IV (KMG-IV): sequencing the most valuable type-strain genomes for metagenomic binning, comparative biology and taxonomic classification.</title>
        <authorList>
            <person name="Goeker M."/>
        </authorList>
    </citation>
    <scope>NUCLEOTIDE SEQUENCE [LARGE SCALE GENOMIC DNA]</scope>
    <source>
        <strain evidence="2 3">DSM 103371</strain>
    </source>
</reference>
<keyword evidence="3" id="KW-1185">Reference proteome</keyword>
<evidence type="ECO:0000259" key="1">
    <source>
        <dbReference type="Pfam" id="PF01882"/>
    </source>
</evidence>
<dbReference type="PANTHER" id="PTHR33608">
    <property type="entry name" value="BLL2464 PROTEIN"/>
    <property type="match status" value="1"/>
</dbReference>
<name>A0A316G563_9RHOB</name>